<keyword evidence="2 6" id="KW-0699">rRNA-binding</keyword>
<feature type="compositionally biased region" description="Basic and acidic residues" evidence="8">
    <location>
        <begin position="57"/>
        <end position="67"/>
    </location>
</feature>
<proteinExistence type="inferred from homology"/>
<evidence type="ECO:0000256" key="8">
    <source>
        <dbReference type="SAM" id="MobiDB-lite"/>
    </source>
</evidence>
<dbReference type="NCBIfam" id="TIGR01029">
    <property type="entry name" value="rpsG_bact"/>
    <property type="match status" value="1"/>
</dbReference>
<dbReference type="PANTHER" id="PTHR11205">
    <property type="entry name" value="RIBOSOMAL PROTEIN S7"/>
    <property type="match status" value="1"/>
</dbReference>
<evidence type="ECO:0000313" key="11">
    <source>
        <dbReference type="Proteomes" id="UP000324194"/>
    </source>
</evidence>
<keyword evidence="4 6" id="KW-0689">Ribosomal protein</keyword>
<keyword evidence="6" id="KW-0820">tRNA-binding</keyword>
<dbReference type="InterPro" id="IPR036823">
    <property type="entry name" value="Ribosomal_uS7_dom_sf"/>
</dbReference>
<evidence type="ECO:0000256" key="5">
    <source>
        <dbReference type="ARBA" id="ARBA00023274"/>
    </source>
</evidence>
<dbReference type="RefSeq" id="WP_148338197.1">
    <property type="nucleotide sequence ID" value="NZ_LR699119.1"/>
</dbReference>
<dbReference type="InterPro" id="IPR023798">
    <property type="entry name" value="Ribosomal_uS7_dom"/>
</dbReference>
<gene>
    <name evidence="6 10" type="primary">rpsG</name>
    <name evidence="10" type="ORF">AQUSIP_04420</name>
</gene>
<comment type="subunit">
    <text evidence="6">Part of the 30S ribosomal subunit. Contacts proteins S9 and S11.</text>
</comment>
<dbReference type="HAMAP" id="MF_00480_B">
    <property type="entry name" value="Ribosomal_uS7_B"/>
    <property type="match status" value="1"/>
</dbReference>
<dbReference type="GO" id="GO:0003735">
    <property type="term" value="F:structural constituent of ribosome"/>
    <property type="evidence" value="ECO:0007669"/>
    <property type="project" value="InterPro"/>
</dbReference>
<feature type="region of interest" description="Disordered" evidence="8">
    <location>
        <begin position="57"/>
        <end position="89"/>
    </location>
</feature>
<dbReference type="InterPro" id="IPR020606">
    <property type="entry name" value="Ribosomal_uS7_CS"/>
</dbReference>
<dbReference type="Pfam" id="PF00177">
    <property type="entry name" value="Ribosomal_S7"/>
    <property type="match status" value="1"/>
</dbReference>
<keyword evidence="3 6" id="KW-0694">RNA-binding</keyword>
<evidence type="ECO:0000256" key="2">
    <source>
        <dbReference type="ARBA" id="ARBA00022730"/>
    </source>
</evidence>
<dbReference type="PIRSF" id="PIRSF002122">
    <property type="entry name" value="RPS7p_RPS7a_RPS5e_RPS7o"/>
    <property type="match status" value="1"/>
</dbReference>
<dbReference type="GO" id="GO:0006412">
    <property type="term" value="P:translation"/>
    <property type="evidence" value="ECO:0007669"/>
    <property type="project" value="UniProtKB-UniRule"/>
</dbReference>
<dbReference type="GO" id="GO:0015935">
    <property type="term" value="C:small ribosomal subunit"/>
    <property type="evidence" value="ECO:0007669"/>
    <property type="project" value="InterPro"/>
</dbReference>
<reference evidence="10 11" key="1">
    <citation type="submission" date="2019-08" db="EMBL/GenBank/DDBJ databases">
        <authorList>
            <person name="Guy L."/>
        </authorList>
    </citation>
    <scope>NUCLEOTIDE SEQUENCE [LARGE SCALE GENOMIC DNA]</scope>
    <source>
        <strain evidence="10 11">SGT-108</strain>
    </source>
</reference>
<evidence type="ECO:0000256" key="3">
    <source>
        <dbReference type="ARBA" id="ARBA00022884"/>
    </source>
</evidence>
<evidence type="ECO:0000256" key="7">
    <source>
        <dbReference type="RuleBase" id="RU003619"/>
    </source>
</evidence>
<dbReference type="Proteomes" id="UP000324194">
    <property type="component" value="Chromosome 1"/>
</dbReference>
<name>A0A5E4PEW7_9COXI</name>
<evidence type="ECO:0000256" key="6">
    <source>
        <dbReference type="HAMAP-Rule" id="MF_00480"/>
    </source>
</evidence>
<comment type="similarity">
    <text evidence="1 6 7">Belongs to the universal ribosomal protein uS7 family.</text>
</comment>
<dbReference type="GO" id="GO:0019843">
    <property type="term" value="F:rRNA binding"/>
    <property type="evidence" value="ECO:0007669"/>
    <property type="project" value="UniProtKB-UniRule"/>
</dbReference>
<dbReference type="AlphaFoldDB" id="A0A5E4PEW7"/>
<dbReference type="InterPro" id="IPR000235">
    <property type="entry name" value="Ribosomal_uS7"/>
</dbReference>
<dbReference type="KEGG" id="asip:AQUSIP_04420"/>
<keyword evidence="11" id="KW-1185">Reference proteome</keyword>
<accession>A0A5E4PEW7</accession>
<dbReference type="CDD" id="cd14869">
    <property type="entry name" value="uS7_Bacteria"/>
    <property type="match status" value="1"/>
</dbReference>
<organism evidence="10 11">
    <name type="scientific">Aquicella siphonis</name>
    <dbReference type="NCBI Taxonomy" id="254247"/>
    <lineage>
        <taxon>Bacteria</taxon>
        <taxon>Pseudomonadati</taxon>
        <taxon>Pseudomonadota</taxon>
        <taxon>Gammaproteobacteria</taxon>
        <taxon>Legionellales</taxon>
        <taxon>Coxiellaceae</taxon>
        <taxon>Aquicella</taxon>
    </lineage>
</organism>
<dbReference type="GO" id="GO:0000049">
    <property type="term" value="F:tRNA binding"/>
    <property type="evidence" value="ECO:0007669"/>
    <property type="project" value="UniProtKB-UniRule"/>
</dbReference>
<dbReference type="Gene3D" id="1.10.455.10">
    <property type="entry name" value="Ribosomal protein S7 domain"/>
    <property type="match status" value="1"/>
</dbReference>
<dbReference type="InterPro" id="IPR005717">
    <property type="entry name" value="Ribosomal_uS7_bac/org-type"/>
</dbReference>
<dbReference type="PROSITE" id="PS00052">
    <property type="entry name" value="RIBOSOMAL_S7"/>
    <property type="match status" value="1"/>
</dbReference>
<dbReference type="SUPFAM" id="SSF47973">
    <property type="entry name" value="Ribosomal protein S7"/>
    <property type="match status" value="1"/>
</dbReference>
<dbReference type="OrthoDB" id="9807653at2"/>
<feature type="domain" description="Small ribosomal subunit protein uS7" evidence="9">
    <location>
        <begin position="2"/>
        <end position="182"/>
    </location>
</feature>
<evidence type="ECO:0000259" key="9">
    <source>
        <dbReference type="Pfam" id="PF00177"/>
    </source>
</evidence>
<comment type="function">
    <text evidence="6">One of the primary rRNA binding proteins, it binds directly to 16S rRNA where it nucleates assembly of the head domain of the 30S subunit. Is located at the subunit interface close to the decoding center, probably blocks exit of the E-site tRNA.</text>
</comment>
<evidence type="ECO:0000256" key="4">
    <source>
        <dbReference type="ARBA" id="ARBA00022980"/>
    </source>
</evidence>
<dbReference type="EMBL" id="LR699119">
    <property type="protein sequence ID" value="VVC75155.1"/>
    <property type="molecule type" value="Genomic_DNA"/>
</dbReference>
<sequence length="189" mass="20679">MPRRKAAIKREVLPDPLYGSEDVAKFINVVMRAGKKSIAEKIVYNALEMLTDRLKKEKDKGDDDSGKGGKGGKSGGSAAKGKSHGHTHEEVMETLRKALGNVAPTVEVKSRRVGGATYQVPVEVASDRGIALAMRWVVNAAKSRSEKTMALRLAAELYEAYLGRGASVKTRDDVHRMAKANQAFAHYRW</sequence>
<protein>
    <recommendedName>
        <fullName evidence="6">Small ribosomal subunit protein uS7</fullName>
    </recommendedName>
</protein>
<evidence type="ECO:0000256" key="1">
    <source>
        <dbReference type="ARBA" id="ARBA00007151"/>
    </source>
</evidence>
<evidence type="ECO:0000313" key="10">
    <source>
        <dbReference type="EMBL" id="VVC75155.1"/>
    </source>
</evidence>
<keyword evidence="5 6" id="KW-0687">Ribonucleoprotein</keyword>